<dbReference type="EnsemblPlants" id="AET5Gv20920300.1">
    <property type="protein sequence ID" value="AET5Gv20920300.1"/>
    <property type="gene ID" value="AET5Gv20920300"/>
</dbReference>
<reference evidence="2" key="1">
    <citation type="journal article" date="2014" name="Science">
        <title>Ancient hybridizations among the ancestral genomes of bread wheat.</title>
        <authorList>
            <consortium name="International Wheat Genome Sequencing Consortium,"/>
            <person name="Marcussen T."/>
            <person name="Sandve S.R."/>
            <person name="Heier L."/>
            <person name="Spannagl M."/>
            <person name="Pfeifer M."/>
            <person name="Jakobsen K.S."/>
            <person name="Wulff B.B."/>
            <person name="Steuernagel B."/>
            <person name="Mayer K.F."/>
            <person name="Olsen O.A."/>
        </authorList>
    </citation>
    <scope>NUCLEOTIDE SEQUENCE [LARGE SCALE GENOMIC DNA]</scope>
    <source>
        <strain evidence="2">cv. AL8/78</strain>
    </source>
</reference>
<accession>A0A453LUH4</accession>
<dbReference type="Proteomes" id="UP000015105">
    <property type="component" value="Chromosome 5D"/>
</dbReference>
<sequence>MGSDRFDVDELKHILRPGSSAAKIDWGNEEHRRCMVACMVKGAYVLESDRAMGRTEAAALAPAWWESFHFRLNQKLTDGRSIYGAIYEHVAGPRHPAAPRYVVAFRGTMLKNPDRKVMVKDVILDVNILTNTLKYRTRSKRARGAVEGLMADPARSNPDREECADVWLAGHSLGASLALDVGRNMIVEWGLNLPTFLFNPPQVSLTPVLNLLKATDKAKSGLHLTSFVWKVAAGRFSDSHRENMGQLFKKLEPWVLNLYVHDKDWICQGFIDYFELRQKYRERFPDAGTVWMTISYRDMLSRLFGEETGQPHLLPSATLWKSRLETDAHGLQQWWKPDRVLELGAKSYSYTT</sequence>
<keyword evidence="2" id="KW-1185">Reference proteome</keyword>
<dbReference type="SUPFAM" id="SSF53474">
    <property type="entry name" value="alpha/beta-Hydrolases"/>
    <property type="match status" value="1"/>
</dbReference>
<proteinExistence type="predicted"/>
<evidence type="ECO:0000313" key="2">
    <source>
        <dbReference type="Proteomes" id="UP000015105"/>
    </source>
</evidence>
<dbReference type="PANTHER" id="PTHR31479:SF42">
    <property type="entry name" value="FUNGAL LIPASE-LIKE DOMAIN-CONTAINING PROTEIN"/>
    <property type="match status" value="1"/>
</dbReference>
<dbReference type="KEGG" id="ats:109779895"/>
<protein>
    <recommendedName>
        <fullName evidence="3">Fungal lipase-like domain-containing protein</fullName>
    </recommendedName>
</protein>
<dbReference type="InterPro" id="IPR029058">
    <property type="entry name" value="AB_hydrolase_fold"/>
</dbReference>
<reference evidence="1" key="4">
    <citation type="submission" date="2019-03" db="UniProtKB">
        <authorList>
            <consortium name="EnsemblPlants"/>
        </authorList>
    </citation>
    <scope>IDENTIFICATION</scope>
</reference>
<dbReference type="PANTHER" id="PTHR31479">
    <property type="entry name" value="ALPHA/BETA-HYDROLASES SUPERFAMILY PROTEIN"/>
    <property type="match status" value="1"/>
</dbReference>
<name>A0A453LUH4_AEGTS</name>
<dbReference type="GeneID" id="109779895"/>
<dbReference type="Gene3D" id="3.40.50.1820">
    <property type="entry name" value="alpha/beta hydrolase"/>
    <property type="match status" value="1"/>
</dbReference>
<dbReference type="RefSeq" id="XP_020194092.1">
    <property type="nucleotide sequence ID" value="XM_020338503.1"/>
</dbReference>
<evidence type="ECO:0008006" key="3">
    <source>
        <dbReference type="Google" id="ProtNLM"/>
    </source>
</evidence>
<dbReference type="OMA" id="NENDWIS"/>
<evidence type="ECO:0000313" key="1">
    <source>
        <dbReference type="EnsemblPlants" id="AET5Gv20920300.1"/>
    </source>
</evidence>
<dbReference type="STRING" id="200361.A0A453LUH4"/>
<dbReference type="AlphaFoldDB" id="A0A453LUH4"/>
<dbReference type="OrthoDB" id="58570at2759"/>
<dbReference type="Gramene" id="AET5Gv20920300.1">
    <property type="protein sequence ID" value="AET5Gv20920300.1"/>
    <property type="gene ID" value="AET5Gv20920300"/>
</dbReference>
<reference evidence="1" key="3">
    <citation type="journal article" date="2017" name="Nature">
        <title>Genome sequence of the progenitor of the wheat D genome Aegilops tauschii.</title>
        <authorList>
            <person name="Luo M.C."/>
            <person name="Gu Y.Q."/>
            <person name="Puiu D."/>
            <person name="Wang H."/>
            <person name="Twardziok S.O."/>
            <person name="Deal K.R."/>
            <person name="Huo N."/>
            <person name="Zhu T."/>
            <person name="Wang L."/>
            <person name="Wang Y."/>
            <person name="McGuire P.E."/>
            <person name="Liu S."/>
            <person name="Long H."/>
            <person name="Ramasamy R.K."/>
            <person name="Rodriguez J.C."/>
            <person name="Van S.L."/>
            <person name="Yuan L."/>
            <person name="Wang Z."/>
            <person name="Xia Z."/>
            <person name="Xiao L."/>
            <person name="Anderson O.D."/>
            <person name="Ouyang S."/>
            <person name="Liang Y."/>
            <person name="Zimin A.V."/>
            <person name="Pertea G."/>
            <person name="Qi P."/>
            <person name="Bennetzen J.L."/>
            <person name="Dai X."/>
            <person name="Dawson M.W."/>
            <person name="Muller H.G."/>
            <person name="Kugler K."/>
            <person name="Rivarola-Duarte L."/>
            <person name="Spannagl M."/>
            <person name="Mayer K.F.X."/>
            <person name="Lu F.H."/>
            <person name="Bevan M.W."/>
            <person name="Leroy P."/>
            <person name="Li P."/>
            <person name="You F.M."/>
            <person name="Sun Q."/>
            <person name="Liu Z."/>
            <person name="Lyons E."/>
            <person name="Wicker T."/>
            <person name="Salzberg S.L."/>
            <person name="Devos K.M."/>
            <person name="Dvorak J."/>
        </authorList>
    </citation>
    <scope>NUCLEOTIDE SEQUENCE [LARGE SCALE GENOMIC DNA]</scope>
    <source>
        <strain evidence="1">cv. AL8/78</strain>
    </source>
</reference>
<reference evidence="1" key="5">
    <citation type="journal article" date="2021" name="G3 (Bethesda)">
        <title>Aegilops tauschii genome assembly Aet v5.0 features greater sequence contiguity and improved annotation.</title>
        <authorList>
            <person name="Wang L."/>
            <person name="Zhu T."/>
            <person name="Rodriguez J.C."/>
            <person name="Deal K.R."/>
            <person name="Dubcovsky J."/>
            <person name="McGuire P.E."/>
            <person name="Lux T."/>
            <person name="Spannagl M."/>
            <person name="Mayer K.F.X."/>
            <person name="Baldrich P."/>
            <person name="Meyers B.C."/>
            <person name="Huo N."/>
            <person name="Gu Y.Q."/>
            <person name="Zhou H."/>
            <person name="Devos K.M."/>
            <person name="Bennetzen J.L."/>
            <person name="Unver T."/>
            <person name="Budak H."/>
            <person name="Gulick P.J."/>
            <person name="Galiba G."/>
            <person name="Kalapos B."/>
            <person name="Nelson D.R."/>
            <person name="Li P."/>
            <person name="You F.M."/>
            <person name="Luo M.C."/>
            <person name="Dvorak J."/>
        </authorList>
    </citation>
    <scope>NUCLEOTIDE SEQUENCE [LARGE SCALE GENOMIC DNA]</scope>
    <source>
        <strain evidence="1">cv. AL8/78</strain>
    </source>
</reference>
<organism evidence="1 2">
    <name type="scientific">Aegilops tauschii subsp. strangulata</name>
    <name type="common">Goatgrass</name>
    <dbReference type="NCBI Taxonomy" id="200361"/>
    <lineage>
        <taxon>Eukaryota</taxon>
        <taxon>Viridiplantae</taxon>
        <taxon>Streptophyta</taxon>
        <taxon>Embryophyta</taxon>
        <taxon>Tracheophyta</taxon>
        <taxon>Spermatophyta</taxon>
        <taxon>Magnoliopsida</taxon>
        <taxon>Liliopsida</taxon>
        <taxon>Poales</taxon>
        <taxon>Poaceae</taxon>
        <taxon>BOP clade</taxon>
        <taxon>Pooideae</taxon>
        <taxon>Triticodae</taxon>
        <taxon>Triticeae</taxon>
        <taxon>Triticinae</taxon>
        <taxon>Aegilops</taxon>
    </lineage>
</organism>
<reference evidence="2" key="2">
    <citation type="journal article" date="2017" name="Nat. Plants">
        <title>The Aegilops tauschii genome reveals multiple impacts of transposons.</title>
        <authorList>
            <person name="Zhao G."/>
            <person name="Zou C."/>
            <person name="Li K."/>
            <person name="Wang K."/>
            <person name="Li T."/>
            <person name="Gao L."/>
            <person name="Zhang X."/>
            <person name="Wang H."/>
            <person name="Yang Z."/>
            <person name="Liu X."/>
            <person name="Jiang W."/>
            <person name="Mao L."/>
            <person name="Kong X."/>
            <person name="Jiao Y."/>
            <person name="Jia J."/>
        </authorList>
    </citation>
    <scope>NUCLEOTIDE SEQUENCE [LARGE SCALE GENOMIC DNA]</scope>
    <source>
        <strain evidence="2">cv. AL8/78</strain>
    </source>
</reference>